<proteinExistence type="predicted"/>
<dbReference type="InterPro" id="IPR001057">
    <property type="entry name" value="Glu/AcGlu_kinase"/>
</dbReference>
<dbReference type="InterPro" id="IPR002478">
    <property type="entry name" value="PUA"/>
</dbReference>
<organism evidence="9 10">
    <name type="scientific">Parapedobacter indicus</name>
    <dbReference type="NCBI Taxonomy" id="1477437"/>
    <lineage>
        <taxon>Bacteria</taxon>
        <taxon>Pseudomonadati</taxon>
        <taxon>Bacteroidota</taxon>
        <taxon>Sphingobacteriia</taxon>
        <taxon>Sphingobacteriales</taxon>
        <taxon>Sphingobacteriaceae</taxon>
        <taxon>Parapedobacter</taxon>
    </lineage>
</organism>
<feature type="domain" description="PUA" evidence="8">
    <location>
        <begin position="266"/>
        <end position="340"/>
    </location>
</feature>
<dbReference type="InterPro" id="IPR011529">
    <property type="entry name" value="Glu_5kinase"/>
</dbReference>
<evidence type="ECO:0000256" key="2">
    <source>
        <dbReference type="ARBA" id="ARBA00022605"/>
    </source>
</evidence>
<keyword evidence="6 9" id="KW-0418">Kinase</keyword>
<dbReference type="EMBL" id="FOQO01000003">
    <property type="protein sequence ID" value="SFI25118.1"/>
    <property type="molecule type" value="Genomic_DNA"/>
</dbReference>
<dbReference type="SUPFAM" id="SSF53633">
    <property type="entry name" value="Carbamate kinase-like"/>
    <property type="match status" value="1"/>
</dbReference>
<name>A0A1I3GNN0_9SPHI</name>
<dbReference type="InterPro" id="IPR001048">
    <property type="entry name" value="Asp/Glu/Uridylate_kinase"/>
</dbReference>
<accession>A0A1I3GNN0</accession>
<dbReference type="Pfam" id="PF00696">
    <property type="entry name" value="AA_kinase"/>
    <property type="match status" value="1"/>
</dbReference>
<evidence type="ECO:0000256" key="4">
    <source>
        <dbReference type="ARBA" id="ARBA00022679"/>
    </source>
</evidence>
<dbReference type="GO" id="GO:0004349">
    <property type="term" value="F:glutamate 5-kinase activity"/>
    <property type="evidence" value="ECO:0007669"/>
    <property type="project" value="InterPro"/>
</dbReference>
<keyword evidence="2" id="KW-0028">Amino-acid biosynthesis</keyword>
<dbReference type="GO" id="GO:0003723">
    <property type="term" value="F:RNA binding"/>
    <property type="evidence" value="ECO:0007669"/>
    <property type="project" value="InterPro"/>
</dbReference>
<reference evidence="9 10" key="1">
    <citation type="submission" date="2016-10" db="EMBL/GenBank/DDBJ databases">
        <authorList>
            <person name="de Groot N.N."/>
        </authorList>
    </citation>
    <scope>NUCLEOTIDE SEQUENCE [LARGE SCALE GENOMIC DNA]</scope>
    <source>
        <strain evidence="9 10">RK1</strain>
    </source>
</reference>
<keyword evidence="10" id="KW-1185">Reference proteome</keyword>
<keyword evidence="1" id="KW-0963">Cytoplasm</keyword>
<evidence type="ECO:0000256" key="3">
    <source>
        <dbReference type="ARBA" id="ARBA00022650"/>
    </source>
</evidence>
<dbReference type="Gene3D" id="3.40.1160.10">
    <property type="entry name" value="Acetylglutamate kinase-like"/>
    <property type="match status" value="1"/>
</dbReference>
<dbReference type="PIRSF" id="PIRSF000729">
    <property type="entry name" value="GK"/>
    <property type="match status" value="1"/>
</dbReference>
<dbReference type="AlphaFoldDB" id="A0A1I3GNN0"/>
<dbReference type="GO" id="GO:0008652">
    <property type="term" value="P:amino acid biosynthetic process"/>
    <property type="evidence" value="ECO:0007669"/>
    <property type="project" value="UniProtKB-KW"/>
</dbReference>
<evidence type="ECO:0000259" key="8">
    <source>
        <dbReference type="SMART" id="SM00359"/>
    </source>
</evidence>
<dbReference type="SUPFAM" id="SSF88697">
    <property type="entry name" value="PUA domain-like"/>
    <property type="match status" value="1"/>
</dbReference>
<dbReference type="OrthoDB" id="9804434at2"/>
<dbReference type="FunFam" id="3.40.1160.10:FF:000006">
    <property type="entry name" value="Glutamate 5-kinase"/>
    <property type="match status" value="1"/>
</dbReference>
<dbReference type="PANTHER" id="PTHR43654:SF1">
    <property type="entry name" value="ISOPENTENYL PHOSPHATE KINASE"/>
    <property type="match status" value="1"/>
</dbReference>
<dbReference type="NCBIfam" id="TIGR01027">
    <property type="entry name" value="proB"/>
    <property type="match status" value="1"/>
</dbReference>
<evidence type="ECO:0000256" key="7">
    <source>
        <dbReference type="ARBA" id="ARBA00022840"/>
    </source>
</evidence>
<dbReference type="Proteomes" id="UP000198670">
    <property type="component" value="Unassembled WGS sequence"/>
</dbReference>
<evidence type="ECO:0000256" key="6">
    <source>
        <dbReference type="ARBA" id="ARBA00022777"/>
    </source>
</evidence>
<dbReference type="InterPro" id="IPR036974">
    <property type="entry name" value="PUA_sf"/>
</dbReference>
<dbReference type="InterPro" id="IPR015947">
    <property type="entry name" value="PUA-like_sf"/>
</dbReference>
<dbReference type="InterPro" id="IPR005715">
    <property type="entry name" value="Glu_5kinase/COase_Synthase"/>
</dbReference>
<keyword evidence="7" id="KW-0067">ATP-binding</keyword>
<keyword evidence="5" id="KW-0547">Nucleotide-binding</keyword>
<dbReference type="GO" id="GO:0005524">
    <property type="term" value="F:ATP binding"/>
    <property type="evidence" value="ECO:0007669"/>
    <property type="project" value="UniProtKB-KW"/>
</dbReference>
<gene>
    <name evidence="9" type="ORF">SAMN05444682_10351</name>
</gene>
<keyword evidence="4" id="KW-0808">Transferase</keyword>
<evidence type="ECO:0000313" key="10">
    <source>
        <dbReference type="Proteomes" id="UP000198670"/>
    </source>
</evidence>
<keyword evidence="3" id="KW-0641">Proline biosynthesis</keyword>
<dbReference type="PRINTS" id="PR00474">
    <property type="entry name" value="GLU5KINASE"/>
</dbReference>
<dbReference type="PROSITE" id="PS50890">
    <property type="entry name" value="PUA"/>
    <property type="match status" value="1"/>
</dbReference>
<evidence type="ECO:0000313" key="9">
    <source>
        <dbReference type="EMBL" id="SFI25118.1"/>
    </source>
</evidence>
<evidence type="ECO:0000256" key="1">
    <source>
        <dbReference type="ARBA" id="ARBA00022490"/>
    </source>
</evidence>
<protein>
    <submittedName>
        <fullName evidence="9">Glutamate 5-kinase</fullName>
    </submittedName>
</protein>
<evidence type="ECO:0000256" key="5">
    <source>
        <dbReference type="ARBA" id="ARBA00022741"/>
    </source>
</evidence>
<dbReference type="Pfam" id="PF01472">
    <property type="entry name" value="PUA"/>
    <property type="match status" value="1"/>
</dbReference>
<dbReference type="SMART" id="SM00359">
    <property type="entry name" value="PUA"/>
    <property type="match status" value="1"/>
</dbReference>
<dbReference type="InterPro" id="IPR036393">
    <property type="entry name" value="AceGlu_kinase-like_sf"/>
</dbReference>
<dbReference type="GO" id="GO:0005829">
    <property type="term" value="C:cytosol"/>
    <property type="evidence" value="ECO:0007669"/>
    <property type="project" value="TreeGrafter"/>
</dbReference>
<dbReference type="PANTHER" id="PTHR43654">
    <property type="entry name" value="GLUTAMATE 5-KINASE"/>
    <property type="match status" value="1"/>
</dbReference>
<dbReference type="RefSeq" id="WP_090625862.1">
    <property type="nucleotide sequence ID" value="NZ_FOQO01000003.1"/>
</dbReference>
<dbReference type="Gene3D" id="2.30.130.10">
    <property type="entry name" value="PUA domain"/>
    <property type="match status" value="1"/>
</dbReference>
<sequence length="344" mass="37308">MKKPIIVVKFGSASITTADGAVDEQIIAEIARQTAKLQEHYNIVLVSSGAVAAGKAYIPRYKGTLPERKAAAAIGNPLLVGIYATYFRPYKIALAQSLCERQHFANRDQFLQLKNTYETLWRNHIIPIANENDVVSNKELKFSDNDELATLIAVGFGAEKILFSTSVPGVLDAAGQVIREIPVIDKQALSLARKEKSAVGLGGMTSKLNFARLANQLGIEAVIFSMRTEDAILKAMEGKTGTRCRAQPKKVPSRHKWMATGSLISGKVMVDKGALEALKKRRSLLAVGVTEVVGGFMTGEVFQVVDQQGLVHAVAKSKIESAVIQNTTDKKNIEIAHADDIVLL</sequence>
<dbReference type="STRING" id="1477437.SAMN05444682_10351"/>